<accession>A0A1R1MKJ3</accession>
<dbReference type="EMBL" id="MOEN01000021">
    <property type="protein sequence ID" value="OMH40283.1"/>
    <property type="molecule type" value="Genomic_DNA"/>
</dbReference>
<dbReference type="AlphaFoldDB" id="A0A1R1MKJ3"/>
<dbReference type="InterPro" id="IPR037522">
    <property type="entry name" value="HD_GYP_dom"/>
</dbReference>
<evidence type="ECO:0000313" key="3">
    <source>
        <dbReference type="Proteomes" id="UP000187408"/>
    </source>
</evidence>
<name>A0A1R1MKJ3_9BACT</name>
<dbReference type="PROSITE" id="PS51832">
    <property type="entry name" value="HD_GYP"/>
    <property type="match status" value="1"/>
</dbReference>
<dbReference type="STRING" id="1914305.BLW93_05890"/>
<dbReference type="OrthoDB" id="9802066at2"/>
<keyword evidence="3" id="KW-1185">Reference proteome</keyword>
<comment type="caution">
    <text evidence="2">The sequence shown here is derived from an EMBL/GenBank/DDBJ whole genome shotgun (WGS) entry which is preliminary data.</text>
</comment>
<evidence type="ECO:0000259" key="1">
    <source>
        <dbReference type="PROSITE" id="PS51832"/>
    </source>
</evidence>
<dbReference type="SUPFAM" id="SSF109604">
    <property type="entry name" value="HD-domain/PDEase-like"/>
    <property type="match status" value="1"/>
</dbReference>
<organism evidence="2 3">
    <name type="scientific">Desulfurobacterium indicum</name>
    <dbReference type="NCBI Taxonomy" id="1914305"/>
    <lineage>
        <taxon>Bacteria</taxon>
        <taxon>Pseudomonadati</taxon>
        <taxon>Aquificota</taxon>
        <taxon>Aquificia</taxon>
        <taxon>Desulfurobacteriales</taxon>
        <taxon>Desulfurobacteriaceae</taxon>
        <taxon>Desulfurobacterium</taxon>
    </lineage>
</organism>
<protein>
    <recommendedName>
        <fullName evidence="1">HD-GYP domain-containing protein</fullName>
    </recommendedName>
</protein>
<evidence type="ECO:0000313" key="2">
    <source>
        <dbReference type="EMBL" id="OMH40283.1"/>
    </source>
</evidence>
<dbReference type="PANTHER" id="PTHR45228">
    <property type="entry name" value="CYCLIC DI-GMP PHOSPHODIESTERASE TM_0186-RELATED"/>
    <property type="match status" value="1"/>
</dbReference>
<reference evidence="2 3" key="1">
    <citation type="submission" date="2016-10" db="EMBL/GenBank/DDBJ databases">
        <title>Genome sequence of a sulfur-reducing bacterium Desulfurobacterium indicum K6013.</title>
        <authorList>
            <person name="Cao J."/>
            <person name="Shao Z."/>
            <person name="Alain K."/>
            <person name="Jebbar M."/>
        </authorList>
    </citation>
    <scope>NUCLEOTIDE SEQUENCE [LARGE SCALE GENOMIC DNA]</scope>
    <source>
        <strain evidence="2 3">K6013</strain>
    </source>
</reference>
<dbReference type="PANTHER" id="PTHR45228:SF1">
    <property type="entry name" value="CYCLIC DI-GMP PHOSPHODIESTERASE TM_0186"/>
    <property type="match status" value="1"/>
</dbReference>
<dbReference type="InterPro" id="IPR052020">
    <property type="entry name" value="Cyclic_di-GMP/3'3'-cGAMP_PDE"/>
</dbReference>
<sequence>MVYTKLLTQPRIAAAVDVFDALISKRPYKPAWPKEKVIKFLEEEAGTHFDPKIAEIVIKRADELFEIKTSLPDEKEEKGAD</sequence>
<dbReference type="RefSeq" id="WP_076713180.1">
    <property type="nucleotide sequence ID" value="NZ_MOEN01000021.1"/>
</dbReference>
<feature type="domain" description="HD-GYP" evidence="1">
    <location>
        <begin position="1"/>
        <end position="73"/>
    </location>
</feature>
<dbReference type="Proteomes" id="UP000187408">
    <property type="component" value="Unassembled WGS sequence"/>
</dbReference>
<dbReference type="Gene3D" id="1.10.3210.10">
    <property type="entry name" value="Hypothetical protein af1432"/>
    <property type="match status" value="1"/>
</dbReference>
<gene>
    <name evidence="2" type="ORF">BLW93_05890</name>
</gene>
<proteinExistence type="predicted"/>